<reference evidence="5 6" key="1">
    <citation type="submission" date="2019-09" db="EMBL/GenBank/DDBJ databases">
        <title>Hydrogenophaga aromatica sp. nov., isolated from a para-xylene-degrading enrichment culture.</title>
        <authorList>
            <person name="Tancsics A."/>
            <person name="Banerjee S."/>
        </authorList>
    </citation>
    <scope>NUCLEOTIDE SEQUENCE [LARGE SCALE GENOMIC DNA]</scope>
    <source>
        <strain evidence="5 6">D2P1</strain>
    </source>
</reference>
<evidence type="ECO:0000313" key="5">
    <source>
        <dbReference type="EMBL" id="NWF48496.1"/>
    </source>
</evidence>
<keyword evidence="2 5" id="KW-0378">Hydrolase</keyword>
<dbReference type="InterPro" id="IPR023198">
    <property type="entry name" value="PGP-like_dom2"/>
</dbReference>
<sequence>MKLPSFAVKAVLFDLDGTLVDSAPDLALAVERMRAARQLPALSLEGYRPHASSGARGMIQVAFGVPPTDPAYEALKREFLSRYEQCLLQHTRCFDGVDELVDTLAQGQMPWGIVTNKAQRLTDPVLAGLPTLLGAGAVVCGDTTPWPKPHPEPLREAARRLGVSPGACIYVGDDERDIVAGREAGMFTVAARYGYLGVGGETGHWGADAEVLSPLQVLKLLQLP</sequence>
<evidence type="ECO:0000256" key="3">
    <source>
        <dbReference type="ARBA" id="ARBA00022842"/>
    </source>
</evidence>
<dbReference type="EMBL" id="VYGV01000027">
    <property type="protein sequence ID" value="NWF48496.1"/>
    <property type="molecule type" value="Genomic_DNA"/>
</dbReference>
<dbReference type="InterPro" id="IPR036412">
    <property type="entry name" value="HAD-like_sf"/>
</dbReference>
<evidence type="ECO:0000313" key="6">
    <source>
        <dbReference type="Proteomes" id="UP000545507"/>
    </source>
</evidence>
<accession>A0A7Y8L0L3</accession>
<dbReference type="AlphaFoldDB" id="A0A7Y8L0L3"/>
<dbReference type="GO" id="GO:0006281">
    <property type="term" value="P:DNA repair"/>
    <property type="evidence" value="ECO:0007669"/>
    <property type="project" value="TreeGrafter"/>
</dbReference>
<dbReference type="PANTHER" id="PTHR43434">
    <property type="entry name" value="PHOSPHOGLYCOLATE PHOSPHATASE"/>
    <property type="match status" value="1"/>
</dbReference>
<keyword evidence="4" id="KW-0119">Carbohydrate metabolism</keyword>
<evidence type="ECO:0000256" key="4">
    <source>
        <dbReference type="ARBA" id="ARBA00023277"/>
    </source>
</evidence>
<dbReference type="RefSeq" id="WP_177139162.1">
    <property type="nucleotide sequence ID" value="NZ_VYGV01000027.1"/>
</dbReference>
<dbReference type="PANTHER" id="PTHR43434:SF23">
    <property type="entry name" value="PHOSPHOGLYCOLATE PHOSPHATASE"/>
    <property type="match status" value="1"/>
</dbReference>
<proteinExistence type="predicted"/>
<evidence type="ECO:0000256" key="1">
    <source>
        <dbReference type="ARBA" id="ARBA00022723"/>
    </source>
</evidence>
<keyword evidence="1" id="KW-0479">Metal-binding</keyword>
<dbReference type="GO" id="GO:0005829">
    <property type="term" value="C:cytosol"/>
    <property type="evidence" value="ECO:0007669"/>
    <property type="project" value="TreeGrafter"/>
</dbReference>
<dbReference type="SUPFAM" id="SSF56784">
    <property type="entry name" value="HAD-like"/>
    <property type="match status" value="1"/>
</dbReference>
<dbReference type="Proteomes" id="UP000545507">
    <property type="component" value="Unassembled WGS sequence"/>
</dbReference>
<gene>
    <name evidence="5" type="ORF">F3K02_25040</name>
</gene>
<dbReference type="Gene3D" id="3.40.50.1000">
    <property type="entry name" value="HAD superfamily/HAD-like"/>
    <property type="match status" value="1"/>
</dbReference>
<dbReference type="InterPro" id="IPR050155">
    <property type="entry name" value="HAD-like_hydrolase_sf"/>
</dbReference>
<dbReference type="SFLD" id="SFLDS00003">
    <property type="entry name" value="Haloacid_Dehalogenase"/>
    <property type="match status" value="1"/>
</dbReference>
<organism evidence="5 6">
    <name type="scientific">Hydrogenophaga aromaticivorans</name>
    <dbReference type="NCBI Taxonomy" id="2610898"/>
    <lineage>
        <taxon>Bacteria</taxon>
        <taxon>Pseudomonadati</taxon>
        <taxon>Pseudomonadota</taxon>
        <taxon>Betaproteobacteria</taxon>
        <taxon>Burkholderiales</taxon>
        <taxon>Comamonadaceae</taxon>
        <taxon>Hydrogenophaga</taxon>
    </lineage>
</organism>
<dbReference type="Pfam" id="PF13419">
    <property type="entry name" value="HAD_2"/>
    <property type="match status" value="1"/>
</dbReference>
<dbReference type="Gene3D" id="1.10.150.240">
    <property type="entry name" value="Putative phosphatase, domain 2"/>
    <property type="match status" value="1"/>
</dbReference>
<evidence type="ECO:0000256" key="2">
    <source>
        <dbReference type="ARBA" id="ARBA00022801"/>
    </source>
</evidence>
<keyword evidence="6" id="KW-1185">Reference proteome</keyword>
<dbReference type="InterPro" id="IPR023214">
    <property type="entry name" value="HAD_sf"/>
</dbReference>
<dbReference type="SFLD" id="SFLDG01129">
    <property type="entry name" value="C1.5:_HAD__Beta-PGM__Phosphata"/>
    <property type="match status" value="1"/>
</dbReference>
<dbReference type="GO" id="GO:0046872">
    <property type="term" value="F:metal ion binding"/>
    <property type="evidence" value="ECO:0007669"/>
    <property type="project" value="UniProtKB-KW"/>
</dbReference>
<protein>
    <submittedName>
        <fullName evidence="5">HAD-IA family hydrolase</fullName>
    </submittedName>
</protein>
<dbReference type="NCBIfam" id="TIGR01549">
    <property type="entry name" value="HAD-SF-IA-v1"/>
    <property type="match status" value="1"/>
</dbReference>
<name>A0A7Y8L0L3_9BURK</name>
<dbReference type="InterPro" id="IPR041492">
    <property type="entry name" value="HAD_2"/>
</dbReference>
<keyword evidence="3" id="KW-0460">Magnesium</keyword>
<dbReference type="GO" id="GO:0008967">
    <property type="term" value="F:phosphoglycolate phosphatase activity"/>
    <property type="evidence" value="ECO:0007669"/>
    <property type="project" value="TreeGrafter"/>
</dbReference>
<comment type="caution">
    <text evidence="5">The sequence shown here is derived from an EMBL/GenBank/DDBJ whole genome shotgun (WGS) entry which is preliminary data.</text>
</comment>
<dbReference type="InterPro" id="IPR006439">
    <property type="entry name" value="HAD-SF_hydro_IA"/>
</dbReference>